<protein>
    <recommendedName>
        <fullName evidence="2">Probable pectate lyase C</fullName>
    </recommendedName>
</protein>
<dbReference type="GO" id="GO:0004197">
    <property type="term" value="F:cysteine-type endopeptidase activity"/>
    <property type="evidence" value="ECO:0007669"/>
    <property type="project" value="InterPro"/>
</dbReference>
<dbReference type="InterPro" id="IPR051550">
    <property type="entry name" value="SCF-Subunits/Alg-Epimerases"/>
</dbReference>
<dbReference type="InterPro" id="IPR018247">
    <property type="entry name" value="EF_Hand_1_Ca_BS"/>
</dbReference>
<dbReference type="GO" id="GO:0006508">
    <property type="term" value="P:proteolysis"/>
    <property type="evidence" value="ECO:0007669"/>
    <property type="project" value="InterPro"/>
</dbReference>
<keyword evidence="3" id="KW-0677">Repeat</keyword>
<dbReference type="InterPro" id="IPR007742">
    <property type="entry name" value="NosD_dom"/>
</dbReference>
<name>A0A7G9Z768_9EURY</name>
<dbReference type="SUPFAM" id="SSF51126">
    <property type="entry name" value="Pectin lyase-like"/>
    <property type="match status" value="2"/>
</dbReference>
<dbReference type="InterPro" id="IPR006626">
    <property type="entry name" value="PbH1"/>
</dbReference>
<dbReference type="AlphaFoldDB" id="A0A7G9Z768"/>
<dbReference type="InterPro" id="IPR006633">
    <property type="entry name" value="Carb-bd_sugar_hydrolysis-dom"/>
</dbReference>
<proteinExistence type="predicted"/>
<evidence type="ECO:0000259" key="5">
    <source>
        <dbReference type="SMART" id="SM00722"/>
    </source>
</evidence>
<organism evidence="6">
    <name type="scientific">Candidatus Methanophaga sp. ANME-1 ERB7</name>
    <dbReference type="NCBI Taxonomy" id="2759913"/>
    <lineage>
        <taxon>Archaea</taxon>
        <taxon>Methanobacteriati</taxon>
        <taxon>Methanobacteriota</taxon>
        <taxon>Stenosarchaea group</taxon>
        <taxon>Methanomicrobia</taxon>
        <taxon>Candidatus Methanophagales</taxon>
        <taxon>Candidatus Methanophagaceae</taxon>
        <taxon>Candidatus Methanophaga</taxon>
    </lineage>
</organism>
<dbReference type="NCBIfam" id="TIGR03804">
    <property type="entry name" value="para_beta_helix"/>
    <property type="match status" value="7"/>
</dbReference>
<dbReference type="Gene3D" id="2.160.20.10">
    <property type="entry name" value="Single-stranded right-handed beta-helix, Pectin lyase-like"/>
    <property type="match status" value="2"/>
</dbReference>
<gene>
    <name evidence="6" type="ORF">GIJIEOGM_00044</name>
</gene>
<dbReference type="EMBL" id="MT631644">
    <property type="protein sequence ID" value="QNO56102.1"/>
    <property type="molecule type" value="Genomic_DNA"/>
</dbReference>
<dbReference type="InterPro" id="IPR022441">
    <property type="entry name" value="Para_beta_helix_rpt-2"/>
</dbReference>
<evidence type="ECO:0000256" key="1">
    <source>
        <dbReference type="ARBA" id="ARBA00004906"/>
    </source>
</evidence>
<dbReference type="PANTHER" id="PTHR22990:SF15">
    <property type="entry name" value="F-BOX ONLY PROTEIN 10"/>
    <property type="match status" value="1"/>
</dbReference>
<evidence type="ECO:0000256" key="4">
    <source>
        <dbReference type="ARBA" id="ARBA00022786"/>
    </source>
</evidence>
<evidence type="ECO:0000256" key="3">
    <source>
        <dbReference type="ARBA" id="ARBA00022737"/>
    </source>
</evidence>
<dbReference type="Pfam" id="PF05048">
    <property type="entry name" value="NosD"/>
    <property type="match status" value="2"/>
</dbReference>
<dbReference type="Pfam" id="PF00656">
    <property type="entry name" value="Peptidase_C14"/>
    <property type="match status" value="1"/>
</dbReference>
<dbReference type="PROSITE" id="PS00018">
    <property type="entry name" value="EF_HAND_1"/>
    <property type="match status" value="1"/>
</dbReference>
<dbReference type="InterPro" id="IPR012334">
    <property type="entry name" value="Pectin_lyas_fold"/>
</dbReference>
<evidence type="ECO:0000256" key="2">
    <source>
        <dbReference type="ARBA" id="ARBA00016512"/>
    </source>
</evidence>
<keyword evidence="4" id="KW-0833">Ubl conjugation pathway</keyword>
<comment type="pathway">
    <text evidence="1">Protein modification; protein ubiquitination.</text>
</comment>
<accession>A0A7G9Z768</accession>
<dbReference type="Gene3D" id="3.40.50.1460">
    <property type="match status" value="1"/>
</dbReference>
<evidence type="ECO:0000313" key="6">
    <source>
        <dbReference type="EMBL" id="QNO56102.1"/>
    </source>
</evidence>
<dbReference type="InterPro" id="IPR011050">
    <property type="entry name" value="Pectin_lyase_fold/virulence"/>
</dbReference>
<dbReference type="SMART" id="SM00710">
    <property type="entry name" value="PbH1"/>
    <property type="match status" value="11"/>
</dbReference>
<feature type="domain" description="Carbohydrate-binding/sugar hydrolysis" evidence="5">
    <location>
        <begin position="467"/>
        <end position="605"/>
    </location>
</feature>
<dbReference type="PANTHER" id="PTHR22990">
    <property type="entry name" value="F-BOX ONLY PROTEIN"/>
    <property type="match status" value="1"/>
</dbReference>
<feature type="domain" description="Carbohydrate-binding/sugar hydrolysis" evidence="5">
    <location>
        <begin position="313"/>
        <end position="466"/>
    </location>
</feature>
<dbReference type="SMART" id="SM00722">
    <property type="entry name" value="CASH"/>
    <property type="match status" value="2"/>
</dbReference>
<sequence>MKNKTVYSLLAILIGLMIIASGVAVATVNNAPNANAALSAEEYWAVIVGCGDDIPAYRDAESMYNVLTVASDNWNASNIRFLINETATKANIRDAIQWMANKASAEDTCLFYFSGHGNSIIDYSDDEADGLDESLTAFDDNIIDDELEAWMGEVKAEKVVAILEACHSGGVLTPFQICEVKELYALDGFAKDPEKAHWLVLTGCRMNEKGAYACNLKNGAFTYYIVQGLWGAADQDEDGSISVRELCDYSFPKIVEYREDTQHPLLWPDDNSADNFTLIQLKASIPKKIKVPVDYRTIQKAVEAAMPGDVIEVSPGTYTEDVVINKPLTISVPYGNSIIHAANSSFPCILVTVDNTKISGLTCQKGSHGIELWRSCNNMIANNTVKNNDNNGIILKKSNNNRIINNDISNNDNYNGIALDSSNNNEIRNNSANNNHYDGIVLLASDENIIANNTTKNNGNGGISIGLSYSNRITDNVASNNANGSGIALADSNDNNIHNNIANYNHLHGIALWTSDENIIANNTAKNNRDKGIYLESSNNNRITGNDASNNEDYHGIALSQSNDNEICNNIANYNRYCGIGLWTSDENIIANNTASKNDAGIYLESSDSNRIYLNNFIANTVSVKSFSSANAWNSPSEITYTYNGSTYSSYLGNYWDDYKGSDADGNGIGDTPYRLSSVDDNYPLILHARNYFGDLIYLYPSPTPTPGQKTWHSVNTFTGTERRTTPSFAITGDEWRVKWLVKISSTFSLFYVHVYREGQTSELVDEWSWDEEYSHRDTRYIHAGNGSYYFKVLAMDIDEWELEVEDHY</sequence>
<dbReference type="InterPro" id="IPR011600">
    <property type="entry name" value="Pept_C14_caspase"/>
</dbReference>
<reference evidence="6" key="1">
    <citation type="submission" date="2020-06" db="EMBL/GenBank/DDBJ databases">
        <title>Unique genomic features of the anaerobic methanotrophic archaea.</title>
        <authorList>
            <person name="Chadwick G.L."/>
            <person name="Skennerton C.T."/>
            <person name="Laso-Perez R."/>
            <person name="Leu A.O."/>
            <person name="Speth D.R."/>
            <person name="Yu H."/>
            <person name="Morgan-Lang C."/>
            <person name="Hatzenpichler R."/>
            <person name="Goudeau D."/>
            <person name="Malmstrom R."/>
            <person name="Brazelton W.J."/>
            <person name="Woyke T."/>
            <person name="Hallam S.J."/>
            <person name="Tyson G.W."/>
            <person name="Wegener G."/>
            <person name="Boetius A."/>
            <person name="Orphan V."/>
        </authorList>
    </citation>
    <scope>NUCLEOTIDE SEQUENCE</scope>
</reference>